<dbReference type="GO" id="GO:0016787">
    <property type="term" value="F:hydrolase activity"/>
    <property type="evidence" value="ECO:0007669"/>
    <property type="project" value="InterPro"/>
</dbReference>
<dbReference type="InterPro" id="IPR029464">
    <property type="entry name" value="HSDR_N"/>
</dbReference>
<accession>A0A382A0Y3</accession>
<dbReference type="InterPro" id="IPR006935">
    <property type="entry name" value="Helicase/UvrB_N"/>
</dbReference>
<evidence type="ECO:0000259" key="1">
    <source>
        <dbReference type="PROSITE" id="PS51192"/>
    </source>
</evidence>
<organism evidence="2">
    <name type="scientific">marine metagenome</name>
    <dbReference type="NCBI Taxonomy" id="408172"/>
    <lineage>
        <taxon>unclassified sequences</taxon>
        <taxon>metagenomes</taxon>
        <taxon>ecological metagenomes</taxon>
    </lineage>
</organism>
<dbReference type="Gene3D" id="3.90.1570.30">
    <property type="match status" value="1"/>
</dbReference>
<dbReference type="GO" id="GO:0003677">
    <property type="term" value="F:DNA binding"/>
    <property type="evidence" value="ECO:0007669"/>
    <property type="project" value="InterPro"/>
</dbReference>
<dbReference type="PANTHER" id="PTHR47396">
    <property type="entry name" value="TYPE I RESTRICTION ENZYME ECOKI R PROTEIN"/>
    <property type="match status" value="1"/>
</dbReference>
<dbReference type="EMBL" id="UINC01023375">
    <property type="protein sequence ID" value="SVA94901.1"/>
    <property type="molecule type" value="Genomic_DNA"/>
</dbReference>
<dbReference type="InterPro" id="IPR050742">
    <property type="entry name" value="Helicase_Restrict-Modif_Enz"/>
</dbReference>
<protein>
    <recommendedName>
        <fullName evidence="1">Helicase ATP-binding domain-containing protein</fullName>
    </recommendedName>
</protein>
<evidence type="ECO:0000313" key="2">
    <source>
        <dbReference type="EMBL" id="SVA94901.1"/>
    </source>
</evidence>
<dbReference type="Gene3D" id="3.40.50.300">
    <property type="entry name" value="P-loop containing nucleotide triphosphate hydrolases"/>
    <property type="match status" value="2"/>
</dbReference>
<dbReference type="GO" id="GO:0005829">
    <property type="term" value="C:cytosol"/>
    <property type="evidence" value="ECO:0007669"/>
    <property type="project" value="TreeGrafter"/>
</dbReference>
<dbReference type="Pfam" id="PF13588">
    <property type="entry name" value="HSDR_N_2"/>
    <property type="match status" value="1"/>
</dbReference>
<feature type="non-terminal residue" evidence="2">
    <location>
        <position position="777"/>
    </location>
</feature>
<feature type="non-terminal residue" evidence="2">
    <location>
        <position position="1"/>
    </location>
</feature>
<reference evidence="2" key="1">
    <citation type="submission" date="2018-05" db="EMBL/GenBank/DDBJ databases">
        <authorList>
            <person name="Lanie J.A."/>
            <person name="Ng W.-L."/>
            <person name="Kazmierczak K.M."/>
            <person name="Andrzejewski T.M."/>
            <person name="Davidsen T.M."/>
            <person name="Wayne K.J."/>
            <person name="Tettelin H."/>
            <person name="Glass J.I."/>
            <person name="Rusch D."/>
            <person name="Podicherti R."/>
            <person name="Tsui H.-C.T."/>
            <person name="Winkler M.E."/>
        </authorList>
    </citation>
    <scope>NUCLEOTIDE SEQUENCE</scope>
</reference>
<dbReference type="AlphaFoldDB" id="A0A382A0Y3"/>
<dbReference type="PANTHER" id="PTHR47396:SF1">
    <property type="entry name" value="ATP-DEPENDENT HELICASE IRC3-RELATED"/>
    <property type="match status" value="1"/>
</dbReference>
<dbReference type="InterPro" id="IPR014001">
    <property type="entry name" value="Helicase_ATP-bd"/>
</dbReference>
<dbReference type="SUPFAM" id="SSF52540">
    <property type="entry name" value="P-loop containing nucleoside triphosphate hydrolases"/>
    <property type="match status" value="2"/>
</dbReference>
<dbReference type="SMART" id="SM00487">
    <property type="entry name" value="DEXDc"/>
    <property type="match status" value="1"/>
</dbReference>
<feature type="domain" description="Helicase ATP-binding" evidence="1">
    <location>
        <begin position="194"/>
        <end position="350"/>
    </location>
</feature>
<dbReference type="PROSITE" id="PS51192">
    <property type="entry name" value="HELICASE_ATP_BIND_1"/>
    <property type="match status" value="1"/>
</dbReference>
<dbReference type="GO" id="GO:0005524">
    <property type="term" value="F:ATP binding"/>
    <property type="evidence" value="ECO:0007669"/>
    <property type="project" value="InterPro"/>
</dbReference>
<sequence>VLFSLAIMNSKEPDARIRIDKMLIEAGWKLPGWSKDKEINVKTEIKNDFGEADYVLLSSKENHLCTVEAKKTTLSPLVGKEQARDYADALKSRFVILSNGIYHYLWDLKQGNPFRVEKFPSQEELEMRMDTFNPPRDEDEKDGINDDYLALAQFPKYKESPDYKNESKRDEFLKKNNLRFLRYYQVNAIAAIQQKIKNGGDRFLLEMATGTGKTTTSSAIIKMFLRLYKVNRVLFLVDRLELETQAKKEINDFLQNDFETAIWKENKDDWRRANIVISTVQSFIKNNKYKRIFKPNSFDLVISDEAHRSLGQRSRNVFEYFIGFKLGLTATPRDFLKSVNTDDMSMTDPKELERRLMLDTYSIFGCEDGEPTFRYTLREGVEDKILVNPTVVDVETGLSADIMSKEGLTFKGVDAEGKDVDEQTFFKKDYERKFKSDETNLSFCNAFIQNALRDPYTNEIGKTLVFCVSQKHALKITTILNELAEKYFPNKFQSDFAIQVTSNVTNPDPQQMTIDFKNNNLRGNSPINELYKTSKARVCVTVGMMTTGYDCKDLLNICLFRPVFSPTEFIQMKGRGTRIFNFKECWKDKNQIPKTIDSIKSSFKLFDYFKNYQYFEEEFNYDQVLKLPAEGTGGEGGTKTKVDEVFNKNIDPLQKTEEINIQQAGMRIDRDYYKSFKEDFFKDKQSYNTLKQMIEIQNFNDAEQYFKEKYLNKSYSLDRLREALGLDVNISIKDLLLYTFGFISKIKNKDEILEEEFDKFDDKFKPDDNSFNAVRQV</sequence>
<dbReference type="Pfam" id="PF04851">
    <property type="entry name" value="ResIII"/>
    <property type="match status" value="1"/>
</dbReference>
<dbReference type="InterPro" id="IPR027417">
    <property type="entry name" value="P-loop_NTPase"/>
</dbReference>
<name>A0A382A0Y3_9ZZZZ</name>
<gene>
    <name evidence="2" type="ORF">METZ01_LOCUS147755</name>
</gene>
<proteinExistence type="predicted"/>